<organism evidence="1 2">
    <name type="scientific">Tumebacillus amylolyticus</name>
    <dbReference type="NCBI Taxonomy" id="2801339"/>
    <lineage>
        <taxon>Bacteria</taxon>
        <taxon>Bacillati</taxon>
        <taxon>Bacillota</taxon>
        <taxon>Bacilli</taxon>
        <taxon>Bacillales</taxon>
        <taxon>Alicyclobacillaceae</taxon>
        <taxon>Tumebacillus</taxon>
    </lineage>
</organism>
<keyword evidence="2" id="KW-1185">Reference proteome</keyword>
<reference evidence="1 2" key="1">
    <citation type="submission" date="2021-01" db="EMBL/GenBank/DDBJ databases">
        <title>Tumebacillus sp. strain ITR2 16S ribosomal RNA gene Genome sequencing and assembly.</title>
        <authorList>
            <person name="Kang M."/>
        </authorList>
    </citation>
    <scope>NUCLEOTIDE SEQUENCE [LARGE SCALE GENOMIC DNA]</scope>
    <source>
        <strain evidence="1 2">ITR2</strain>
    </source>
</reference>
<dbReference type="Pfam" id="PF14398">
    <property type="entry name" value="ATPgrasp_YheCD"/>
    <property type="match status" value="1"/>
</dbReference>
<dbReference type="EMBL" id="JAEQNB010000001">
    <property type="protein sequence ID" value="MBL0385178.1"/>
    <property type="molecule type" value="Genomic_DNA"/>
</dbReference>
<dbReference type="SUPFAM" id="SSF56059">
    <property type="entry name" value="Glutathione synthetase ATP-binding domain-like"/>
    <property type="match status" value="1"/>
</dbReference>
<dbReference type="InterPro" id="IPR026838">
    <property type="entry name" value="YheC/D"/>
</dbReference>
<gene>
    <name evidence="1" type="ORF">JJB07_00850</name>
</gene>
<sequence>MKKRKPELGKWGCWRFFAQVPQIKKYLPETAVLTQVSLQKFLGKYSSVYVKPSAGWGGRGITKVWKREDSGYSFVVERGKAVHSKTISELYRQLRARQRPGITYIVQRGIQLAKINERPYDIRLMMMRVHGKWEYVGMLAKVAGPNSVITNVARGKGYVSDIDTALKKSLGLSETQRAKLKKEMVTLAHRTVNRFEDWKHYSQIGLDLAVDTSGRLWMIEENTGPAHSLFAKLRDPRMYRRIKEITRIWRKARR</sequence>
<evidence type="ECO:0000313" key="2">
    <source>
        <dbReference type="Proteomes" id="UP000602284"/>
    </source>
</evidence>
<comment type="caution">
    <text evidence="1">The sequence shown here is derived from an EMBL/GenBank/DDBJ whole genome shotgun (WGS) entry which is preliminary data.</text>
</comment>
<dbReference type="RefSeq" id="WP_201630339.1">
    <property type="nucleotide sequence ID" value="NZ_JAEQNB010000001.1"/>
</dbReference>
<protein>
    <submittedName>
        <fullName evidence="1">YheC/YheD family protein</fullName>
    </submittedName>
</protein>
<name>A0ABS1J4I1_9BACL</name>
<accession>A0ABS1J4I1</accession>
<proteinExistence type="predicted"/>
<dbReference type="Gene3D" id="3.30.470.20">
    <property type="entry name" value="ATP-grasp fold, B domain"/>
    <property type="match status" value="1"/>
</dbReference>
<evidence type="ECO:0000313" key="1">
    <source>
        <dbReference type="EMBL" id="MBL0385178.1"/>
    </source>
</evidence>
<dbReference type="Proteomes" id="UP000602284">
    <property type="component" value="Unassembled WGS sequence"/>
</dbReference>